<organism evidence="2 3">
    <name type="scientific">Streptomyces boncukensis</name>
    <dbReference type="NCBI Taxonomy" id="2711219"/>
    <lineage>
        <taxon>Bacteria</taxon>
        <taxon>Bacillati</taxon>
        <taxon>Actinomycetota</taxon>
        <taxon>Actinomycetes</taxon>
        <taxon>Kitasatosporales</taxon>
        <taxon>Streptomycetaceae</taxon>
        <taxon>Streptomyces</taxon>
    </lineage>
</organism>
<name>A0A6G4WZT4_9ACTN</name>
<feature type="compositionally biased region" description="Basic and acidic residues" evidence="1">
    <location>
        <begin position="1"/>
        <end position="11"/>
    </location>
</feature>
<gene>
    <name evidence="2" type="ORF">G5C65_19570</name>
</gene>
<reference evidence="2 3" key="1">
    <citation type="submission" date="2020-02" db="EMBL/GenBank/DDBJ databases">
        <title>Whole-genome analyses of novel actinobacteria.</title>
        <authorList>
            <person name="Sahin N."/>
            <person name="Tatar D."/>
        </authorList>
    </citation>
    <scope>NUCLEOTIDE SEQUENCE [LARGE SCALE GENOMIC DNA]</scope>
    <source>
        <strain evidence="2 3">SB3404</strain>
    </source>
</reference>
<dbReference type="AlphaFoldDB" id="A0A6G4WZT4"/>
<sequence length="194" mass="21343">MTSTDDHDPQQRPRSPNGRLLRSVETAERDAAAASLRESGHTFQQIAEELGFCSRGAAHDAVNRALHAIVKKSAEELRQREAERLDGLYEEALSVLERTHYAHSHGRLVLDTDGAPLPDDGPRLAALREMRQVRESYRRLHGLDAAQAADVTVRQTAPPADESDRRERLGAVAAEIARRTASGQAPDAEDLLSE</sequence>
<feature type="region of interest" description="Disordered" evidence="1">
    <location>
        <begin position="1"/>
        <end position="38"/>
    </location>
</feature>
<proteinExistence type="predicted"/>
<accession>A0A6G4WZT4</accession>
<protein>
    <submittedName>
        <fullName evidence="2">Uncharacterized protein</fullName>
    </submittedName>
</protein>
<evidence type="ECO:0000313" key="2">
    <source>
        <dbReference type="EMBL" id="NGO70513.1"/>
    </source>
</evidence>
<comment type="caution">
    <text evidence="2">The sequence shown here is derived from an EMBL/GenBank/DDBJ whole genome shotgun (WGS) entry which is preliminary data.</text>
</comment>
<evidence type="ECO:0000256" key="1">
    <source>
        <dbReference type="SAM" id="MobiDB-lite"/>
    </source>
</evidence>
<evidence type="ECO:0000313" key="3">
    <source>
        <dbReference type="Proteomes" id="UP000477722"/>
    </source>
</evidence>
<keyword evidence="3" id="KW-1185">Reference proteome</keyword>
<dbReference type="Proteomes" id="UP000477722">
    <property type="component" value="Unassembled WGS sequence"/>
</dbReference>
<dbReference type="EMBL" id="JAAKZZ010000203">
    <property type="protein sequence ID" value="NGO70513.1"/>
    <property type="molecule type" value="Genomic_DNA"/>
</dbReference>
<dbReference type="RefSeq" id="WP_165300177.1">
    <property type="nucleotide sequence ID" value="NZ_JAAKZZ010000203.1"/>
</dbReference>